<evidence type="ECO:0000313" key="6">
    <source>
        <dbReference type="EMBL" id="KAA5827123.1"/>
    </source>
</evidence>
<feature type="domain" description="HTH lysR-type" evidence="5">
    <location>
        <begin position="2"/>
        <end position="59"/>
    </location>
</feature>
<organism evidence="6 7">
    <name type="scientific">Saccharopolyspora hirsuta</name>
    <dbReference type="NCBI Taxonomy" id="1837"/>
    <lineage>
        <taxon>Bacteria</taxon>
        <taxon>Bacillati</taxon>
        <taxon>Actinomycetota</taxon>
        <taxon>Actinomycetes</taxon>
        <taxon>Pseudonocardiales</taxon>
        <taxon>Pseudonocardiaceae</taxon>
        <taxon>Saccharopolyspora</taxon>
    </lineage>
</organism>
<reference evidence="6 7" key="1">
    <citation type="submission" date="2019-09" db="EMBL/GenBank/DDBJ databases">
        <title>Draft genome sequence of the thermophilic Saccharopolyspora hirsuta VKM Ac-666T.</title>
        <authorList>
            <person name="Lobastova T.G."/>
            <person name="Fokina V."/>
            <person name="Bragin E.Y."/>
            <person name="Shtratnikova V.Y."/>
            <person name="Starodumova I.P."/>
            <person name="Tarlachkov S.V."/>
            <person name="Donova M.V."/>
        </authorList>
    </citation>
    <scope>NUCLEOTIDE SEQUENCE [LARGE SCALE GENOMIC DNA]</scope>
    <source>
        <strain evidence="6 7">VKM Ac-666</strain>
    </source>
</reference>
<dbReference type="InterPro" id="IPR005119">
    <property type="entry name" value="LysR_subst-bd"/>
</dbReference>
<evidence type="ECO:0000256" key="2">
    <source>
        <dbReference type="ARBA" id="ARBA00023015"/>
    </source>
</evidence>
<dbReference type="Gene3D" id="1.10.10.10">
    <property type="entry name" value="Winged helix-like DNA-binding domain superfamily/Winged helix DNA-binding domain"/>
    <property type="match status" value="1"/>
</dbReference>
<protein>
    <submittedName>
        <fullName evidence="6">LysR family transcriptional regulator</fullName>
    </submittedName>
</protein>
<dbReference type="EMBL" id="VWPH01000016">
    <property type="protein sequence ID" value="KAA5827123.1"/>
    <property type="molecule type" value="Genomic_DNA"/>
</dbReference>
<accession>A0A5M7BBM7</accession>
<dbReference type="PANTHER" id="PTHR30346:SF29">
    <property type="entry name" value="LYSR SUBSTRATE-BINDING"/>
    <property type="match status" value="1"/>
</dbReference>
<comment type="caution">
    <text evidence="6">The sequence shown here is derived from an EMBL/GenBank/DDBJ whole genome shotgun (WGS) entry which is preliminary data.</text>
</comment>
<dbReference type="OrthoDB" id="4131546at2"/>
<dbReference type="RefSeq" id="WP_150070090.1">
    <property type="nucleotide sequence ID" value="NZ_JBEPDJ010000022.1"/>
</dbReference>
<dbReference type="GO" id="GO:0032993">
    <property type="term" value="C:protein-DNA complex"/>
    <property type="evidence" value="ECO:0007669"/>
    <property type="project" value="TreeGrafter"/>
</dbReference>
<dbReference type="FunFam" id="1.10.10.10:FF:000001">
    <property type="entry name" value="LysR family transcriptional regulator"/>
    <property type="match status" value="1"/>
</dbReference>
<keyword evidence="3" id="KW-0238">DNA-binding</keyword>
<keyword evidence="2" id="KW-0805">Transcription regulation</keyword>
<sequence>MMNWDRLRVFAAVAEQSSVTAAAEALHLTRPAVSQHLRKLEREAGCRLVEPAGRGIRLTNAGQVLAEAARSITASVAAAERDLANIHQQIIGRLQIGAVASALRFFVLDALRALTAQHPRLRPAIRDGEVVDLIPALRLGKLDAVVLESWAGWPARMPAGVELTELLTEDVQLAVPADHPLAERESVHVGELAGLRWASCPPGTEAHEALVQTLRAHSVDAEVDYCVTDYATVLSIVAAGLAVALVPGIAQRLSAPGVRYLSCEPRVGRSVAVATPEGRSTPAARAFVSELVRAAAR</sequence>
<evidence type="ECO:0000256" key="3">
    <source>
        <dbReference type="ARBA" id="ARBA00023125"/>
    </source>
</evidence>
<dbReference type="Pfam" id="PF03466">
    <property type="entry name" value="LysR_substrate"/>
    <property type="match status" value="1"/>
</dbReference>
<dbReference type="Proteomes" id="UP000323946">
    <property type="component" value="Unassembled WGS sequence"/>
</dbReference>
<dbReference type="Pfam" id="PF00126">
    <property type="entry name" value="HTH_1"/>
    <property type="match status" value="1"/>
</dbReference>
<dbReference type="SMR" id="A0A5M7BBM7"/>
<evidence type="ECO:0000313" key="7">
    <source>
        <dbReference type="Proteomes" id="UP000323946"/>
    </source>
</evidence>
<gene>
    <name evidence="6" type="ORF">F1721_29505</name>
</gene>
<dbReference type="Gene3D" id="3.40.190.10">
    <property type="entry name" value="Periplasmic binding protein-like II"/>
    <property type="match status" value="2"/>
</dbReference>
<dbReference type="GO" id="GO:0003700">
    <property type="term" value="F:DNA-binding transcription factor activity"/>
    <property type="evidence" value="ECO:0007669"/>
    <property type="project" value="InterPro"/>
</dbReference>
<dbReference type="InterPro" id="IPR036388">
    <property type="entry name" value="WH-like_DNA-bd_sf"/>
</dbReference>
<dbReference type="PANTHER" id="PTHR30346">
    <property type="entry name" value="TRANSCRIPTIONAL DUAL REGULATOR HCAR-RELATED"/>
    <property type="match status" value="1"/>
</dbReference>
<proteinExistence type="inferred from homology"/>
<dbReference type="PROSITE" id="PS50931">
    <property type="entry name" value="HTH_LYSR"/>
    <property type="match status" value="1"/>
</dbReference>
<evidence type="ECO:0000259" key="5">
    <source>
        <dbReference type="PROSITE" id="PS50931"/>
    </source>
</evidence>
<dbReference type="AlphaFoldDB" id="A0A5M7BBM7"/>
<dbReference type="SUPFAM" id="SSF46785">
    <property type="entry name" value="Winged helix' DNA-binding domain"/>
    <property type="match status" value="1"/>
</dbReference>
<dbReference type="InterPro" id="IPR000847">
    <property type="entry name" value="LysR_HTH_N"/>
</dbReference>
<dbReference type="GO" id="GO:0003677">
    <property type="term" value="F:DNA binding"/>
    <property type="evidence" value="ECO:0007669"/>
    <property type="project" value="UniProtKB-KW"/>
</dbReference>
<dbReference type="SUPFAM" id="SSF53850">
    <property type="entry name" value="Periplasmic binding protein-like II"/>
    <property type="match status" value="1"/>
</dbReference>
<comment type="similarity">
    <text evidence="1">Belongs to the LysR transcriptional regulatory family.</text>
</comment>
<dbReference type="InterPro" id="IPR036390">
    <property type="entry name" value="WH_DNA-bd_sf"/>
</dbReference>
<keyword evidence="4" id="KW-0804">Transcription</keyword>
<name>A0A5M7BBM7_SACHI</name>
<evidence type="ECO:0000256" key="4">
    <source>
        <dbReference type="ARBA" id="ARBA00023163"/>
    </source>
</evidence>
<dbReference type="PRINTS" id="PR00039">
    <property type="entry name" value="HTHLYSR"/>
</dbReference>
<keyword evidence="7" id="KW-1185">Reference proteome</keyword>
<evidence type="ECO:0000256" key="1">
    <source>
        <dbReference type="ARBA" id="ARBA00009437"/>
    </source>
</evidence>